<keyword evidence="2" id="KW-1185">Reference proteome</keyword>
<name>A0ACB8R6D0_9AGAM</name>
<dbReference type="Proteomes" id="UP000814033">
    <property type="component" value="Unassembled WGS sequence"/>
</dbReference>
<protein>
    <submittedName>
        <fullName evidence="1">Uncharacterized protein</fullName>
    </submittedName>
</protein>
<evidence type="ECO:0000313" key="1">
    <source>
        <dbReference type="EMBL" id="KAI0039701.1"/>
    </source>
</evidence>
<comment type="caution">
    <text evidence="1">The sequence shown here is derived from an EMBL/GenBank/DDBJ whole genome shotgun (WGS) entry which is preliminary data.</text>
</comment>
<reference evidence="1" key="1">
    <citation type="submission" date="2021-02" db="EMBL/GenBank/DDBJ databases">
        <authorList>
            <consortium name="DOE Joint Genome Institute"/>
            <person name="Ahrendt S."/>
            <person name="Looney B.P."/>
            <person name="Miyauchi S."/>
            <person name="Morin E."/>
            <person name="Drula E."/>
            <person name="Courty P.E."/>
            <person name="Chicoki N."/>
            <person name="Fauchery L."/>
            <person name="Kohler A."/>
            <person name="Kuo A."/>
            <person name="Labutti K."/>
            <person name="Pangilinan J."/>
            <person name="Lipzen A."/>
            <person name="Riley R."/>
            <person name="Andreopoulos W."/>
            <person name="He G."/>
            <person name="Johnson J."/>
            <person name="Barry K.W."/>
            <person name="Grigoriev I.V."/>
            <person name="Nagy L."/>
            <person name="Hibbett D."/>
            <person name="Henrissat B."/>
            <person name="Matheny P.B."/>
            <person name="Labbe J."/>
            <person name="Martin F."/>
        </authorList>
    </citation>
    <scope>NUCLEOTIDE SEQUENCE</scope>
    <source>
        <strain evidence="1">FP105234-sp</strain>
    </source>
</reference>
<gene>
    <name evidence="1" type="ORF">FA95DRAFT_1585215</name>
</gene>
<organism evidence="1 2">
    <name type="scientific">Auriscalpium vulgare</name>
    <dbReference type="NCBI Taxonomy" id="40419"/>
    <lineage>
        <taxon>Eukaryota</taxon>
        <taxon>Fungi</taxon>
        <taxon>Dikarya</taxon>
        <taxon>Basidiomycota</taxon>
        <taxon>Agaricomycotina</taxon>
        <taxon>Agaricomycetes</taxon>
        <taxon>Russulales</taxon>
        <taxon>Auriscalpiaceae</taxon>
        <taxon>Auriscalpium</taxon>
    </lineage>
</organism>
<accession>A0ACB8R6D0</accession>
<sequence>MPYRKISNDIKMAAIKLHEHGRLDLEDILDCVNFSEITFWRTKRLYEDTGRVSPLPSTTRGRPRLLVRDDIDYLLELVKHHPSWLRDLLATNRFIRVHLTTIHPSERDQDVRADFLRRMAQYEPEQLGFLDEAAAPGEGVFVRGRRLSAEGLLTVNGMAASYVVEGSMTRDKYLAFLANTVVSSRSLVCSNASVFAFPGAAERPCHGQC</sequence>
<proteinExistence type="predicted"/>
<dbReference type="EMBL" id="MU276272">
    <property type="protein sequence ID" value="KAI0039701.1"/>
    <property type="molecule type" value="Genomic_DNA"/>
</dbReference>
<reference evidence="1" key="2">
    <citation type="journal article" date="2022" name="New Phytol.">
        <title>Evolutionary transition to the ectomycorrhizal habit in the genomes of a hyperdiverse lineage of mushroom-forming fungi.</title>
        <authorList>
            <person name="Looney B."/>
            <person name="Miyauchi S."/>
            <person name="Morin E."/>
            <person name="Drula E."/>
            <person name="Courty P.E."/>
            <person name="Kohler A."/>
            <person name="Kuo A."/>
            <person name="LaButti K."/>
            <person name="Pangilinan J."/>
            <person name="Lipzen A."/>
            <person name="Riley R."/>
            <person name="Andreopoulos W."/>
            <person name="He G."/>
            <person name="Johnson J."/>
            <person name="Nolan M."/>
            <person name="Tritt A."/>
            <person name="Barry K.W."/>
            <person name="Grigoriev I.V."/>
            <person name="Nagy L.G."/>
            <person name="Hibbett D."/>
            <person name="Henrissat B."/>
            <person name="Matheny P.B."/>
            <person name="Labbe J."/>
            <person name="Martin F.M."/>
        </authorList>
    </citation>
    <scope>NUCLEOTIDE SEQUENCE</scope>
    <source>
        <strain evidence="1">FP105234-sp</strain>
    </source>
</reference>
<evidence type="ECO:0000313" key="2">
    <source>
        <dbReference type="Proteomes" id="UP000814033"/>
    </source>
</evidence>